<keyword evidence="2" id="KW-1185">Reference proteome</keyword>
<proteinExistence type="predicted"/>
<reference evidence="1" key="1">
    <citation type="journal article" date="2023" name="Mol. Biol. Evol.">
        <title>Third-Generation Sequencing Reveals the Adaptive Role of the Epigenome in Three Deep-Sea Polychaetes.</title>
        <authorList>
            <person name="Perez M."/>
            <person name="Aroh O."/>
            <person name="Sun Y."/>
            <person name="Lan Y."/>
            <person name="Juniper S.K."/>
            <person name="Young C.R."/>
            <person name="Angers B."/>
            <person name="Qian P.Y."/>
        </authorList>
    </citation>
    <scope>NUCLEOTIDE SEQUENCE</scope>
    <source>
        <strain evidence="1">P08H-3</strain>
    </source>
</reference>
<evidence type="ECO:0000313" key="2">
    <source>
        <dbReference type="Proteomes" id="UP001208570"/>
    </source>
</evidence>
<organism evidence="1 2">
    <name type="scientific">Paralvinella palmiformis</name>
    <dbReference type="NCBI Taxonomy" id="53620"/>
    <lineage>
        <taxon>Eukaryota</taxon>
        <taxon>Metazoa</taxon>
        <taxon>Spiralia</taxon>
        <taxon>Lophotrochozoa</taxon>
        <taxon>Annelida</taxon>
        <taxon>Polychaeta</taxon>
        <taxon>Sedentaria</taxon>
        <taxon>Canalipalpata</taxon>
        <taxon>Terebellida</taxon>
        <taxon>Terebelliformia</taxon>
        <taxon>Alvinellidae</taxon>
        <taxon>Paralvinella</taxon>
    </lineage>
</organism>
<name>A0AAD9N2Y1_9ANNE</name>
<comment type="caution">
    <text evidence="1">The sequence shown here is derived from an EMBL/GenBank/DDBJ whole genome shotgun (WGS) entry which is preliminary data.</text>
</comment>
<evidence type="ECO:0008006" key="3">
    <source>
        <dbReference type="Google" id="ProtNLM"/>
    </source>
</evidence>
<dbReference type="EMBL" id="JAODUP010000246">
    <property type="protein sequence ID" value="KAK2155212.1"/>
    <property type="molecule type" value="Genomic_DNA"/>
</dbReference>
<dbReference type="Proteomes" id="UP001208570">
    <property type="component" value="Unassembled WGS sequence"/>
</dbReference>
<evidence type="ECO:0000313" key="1">
    <source>
        <dbReference type="EMBL" id="KAK2155212.1"/>
    </source>
</evidence>
<protein>
    <recommendedName>
        <fullName evidence="3">MULE transposase domain-containing protein</fullName>
    </recommendedName>
</protein>
<sequence length="91" mass="9753">MSAQLCVIQAPLGESSVSCVYTLLSDKTQSTYEGVINAIQNRCNNLGFQPDPTTMIMDFEQAATSAVTNSIGPHVHTQGYLCPIENACLLS</sequence>
<gene>
    <name evidence="1" type="ORF">LSH36_246g04067</name>
</gene>
<dbReference type="AlphaFoldDB" id="A0AAD9N2Y1"/>
<accession>A0AAD9N2Y1</accession>